<dbReference type="PIRSF" id="PIRSF005572">
    <property type="entry name" value="NifS"/>
    <property type="match status" value="1"/>
</dbReference>
<dbReference type="GeneID" id="61224370"/>
<dbReference type="Proteomes" id="UP000254193">
    <property type="component" value="Unassembled WGS sequence"/>
</dbReference>
<comment type="similarity">
    <text evidence="3 13">Belongs to the class-V pyridoxal-phosphate-dependent aminotransferase family. NifS/IscS subfamily.</text>
</comment>
<keyword evidence="17" id="KW-1185">Reference proteome</keyword>
<comment type="pathway">
    <text evidence="2 13">Cofactor biosynthesis; iron-sulfur cluster biosynthesis.</text>
</comment>
<dbReference type="GO" id="GO:1990221">
    <property type="term" value="C:L-cysteine desulfurase complex"/>
    <property type="evidence" value="ECO:0007669"/>
    <property type="project" value="UniProtKB-ARBA"/>
</dbReference>
<comment type="cofactor">
    <cofactor evidence="1 13 14">
        <name>pyridoxal 5'-phosphate</name>
        <dbReference type="ChEBI" id="CHEBI:597326"/>
    </cofactor>
</comment>
<evidence type="ECO:0000256" key="7">
    <source>
        <dbReference type="ARBA" id="ARBA00022723"/>
    </source>
</evidence>
<evidence type="ECO:0000256" key="1">
    <source>
        <dbReference type="ARBA" id="ARBA00001933"/>
    </source>
</evidence>
<dbReference type="InterPro" id="IPR015422">
    <property type="entry name" value="PyrdxlP-dep_Trfase_small"/>
</dbReference>
<feature type="binding site" evidence="13">
    <location>
        <position position="243"/>
    </location>
    <ligand>
        <name>pyridoxal 5'-phosphate</name>
        <dbReference type="ChEBI" id="CHEBI:597326"/>
    </ligand>
</feature>
<dbReference type="Gene3D" id="3.90.1150.10">
    <property type="entry name" value="Aspartate Aminotransferase, domain 1"/>
    <property type="match status" value="1"/>
</dbReference>
<proteinExistence type="inferred from homology"/>
<evidence type="ECO:0000256" key="4">
    <source>
        <dbReference type="ARBA" id="ARBA00012239"/>
    </source>
</evidence>
<keyword evidence="13" id="KW-0963">Cytoplasm</keyword>
<dbReference type="GO" id="GO:0051537">
    <property type="term" value="F:2 iron, 2 sulfur cluster binding"/>
    <property type="evidence" value="ECO:0007669"/>
    <property type="project" value="UniProtKB-UniRule"/>
</dbReference>
<dbReference type="PROSITE" id="PS00595">
    <property type="entry name" value="AA_TRANSFER_CLASS_5"/>
    <property type="match status" value="1"/>
</dbReference>
<evidence type="ECO:0000313" key="16">
    <source>
        <dbReference type="EMBL" id="SUA17281.1"/>
    </source>
</evidence>
<reference evidence="16 17" key="1">
    <citation type="submission" date="2018-06" db="EMBL/GenBank/DDBJ databases">
        <authorList>
            <consortium name="Pathogen Informatics"/>
            <person name="Doyle S."/>
        </authorList>
    </citation>
    <scope>NUCLEOTIDE SEQUENCE [LARGE SCALE GENOMIC DNA]</scope>
    <source>
        <strain evidence="16 17">NCTC10616</strain>
    </source>
</reference>
<evidence type="ECO:0000256" key="5">
    <source>
        <dbReference type="ARBA" id="ARBA00022679"/>
    </source>
</evidence>
<evidence type="ECO:0000259" key="15">
    <source>
        <dbReference type="Pfam" id="PF00266"/>
    </source>
</evidence>
<evidence type="ECO:0000256" key="2">
    <source>
        <dbReference type="ARBA" id="ARBA00005151"/>
    </source>
</evidence>
<evidence type="ECO:0000313" key="17">
    <source>
        <dbReference type="Proteomes" id="UP000254193"/>
    </source>
</evidence>
<organism evidence="16 17">
    <name type="scientific">Neisseria lactamica</name>
    <dbReference type="NCBI Taxonomy" id="486"/>
    <lineage>
        <taxon>Bacteria</taxon>
        <taxon>Pseudomonadati</taxon>
        <taxon>Pseudomonadota</taxon>
        <taxon>Betaproteobacteria</taxon>
        <taxon>Neisseriales</taxon>
        <taxon>Neisseriaceae</taxon>
        <taxon>Neisseria</taxon>
    </lineage>
</organism>
<evidence type="ECO:0000256" key="12">
    <source>
        <dbReference type="ARBA" id="ARBA00072125"/>
    </source>
</evidence>
<protein>
    <recommendedName>
        <fullName evidence="12 13">Cysteine desulfurase IscS</fullName>
        <ecNumber evidence="4 13">2.8.1.7</ecNumber>
    </recommendedName>
</protein>
<comment type="function">
    <text evidence="13">Master enzyme that delivers sulfur to a number of partners involved in Fe-S cluster assembly, tRNA modification or cofactor biosynthesis. Catalyzes the removal of elemental sulfur atoms from cysteine to produce alanine. Functions as a sulfur delivery protein for Fe-S cluster synthesis onto IscU, an Fe-S scaffold assembly protein, as well as other S acceptor proteins.</text>
</comment>
<sequence>MTVKTPVYLDYAATTPVDKRVAEKMIPYLTETFGNPASNSHAFGWEAEEAVEKARADIAALINADPKEIIFTSGATESDNLAIKGAANFYKTKGKHLITVKTEHKAVLDTMRELERQGFEVTYLGVQENGLIDLEELKASIRDDTILISVMWVNNEIGVVQDIPAIGEICRERKIVFHVDAAQACGKVPVDVEAAKIDLLSMSAHKVYGPKGIGALYVRRKPRVRLEAQMHGGGHERGFRSGTLPTHQIVGMGEAFRIAKEELEQDMAHYRKLRDIFLKGIEGIEEVYINGDLEHRAPNNLNVSFNFVEGESLIMAVKELAVSSGSACTSASLEPSYVLRALGRNDELAHSSLRITFGRMTTEEEVQFAAELIKSKIGKLRELSPLWEMFKDGIDLNSIEWAAH</sequence>
<feature type="binding site" evidence="13">
    <location>
        <position position="155"/>
    </location>
    <ligand>
        <name>pyridoxal 5'-phosphate</name>
        <dbReference type="ChEBI" id="CHEBI:597326"/>
    </ligand>
</feature>
<dbReference type="GO" id="GO:0044571">
    <property type="term" value="P:[2Fe-2S] cluster assembly"/>
    <property type="evidence" value="ECO:0007669"/>
    <property type="project" value="UniProtKB-UniRule"/>
</dbReference>
<comment type="subcellular location">
    <subcellularLocation>
        <location evidence="13">Cytoplasm</location>
    </subcellularLocation>
</comment>
<dbReference type="PANTHER" id="PTHR11601">
    <property type="entry name" value="CYSTEINE DESULFURYLASE FAMILY MEMBER"/>
    <property type="match status" value="1"/>
</dbReference>
<evidence type="ECO:0000256" key="11">
    <source>
        <dbReference type="ARBA" id="ARBA00050776"/>
    </source>
</evidence>
<feature type="active site" description="Cysteine persulfide intermediate" evidence="13">
    <location>
        <position position="328"/>
    </location>
</feature>
<dbReference type="Gene3D" id="3.40.640.10">
    <property type="entry name" value="Type I PLP-dependent aspartate aminotransferase-like (Major domain)"/>
    <property type="match status" value="1"/>
</dbReference>
<dbReference type="InterPro" id="IPR000192">
    <property type="entry name" value="Aminotrans_V_dom"/>
</dbReference>
<feature type="binding site" description="via persulfide group" evidence="13">
    <location>
        <position position="328"/>
    </location>
    <ligand>
        <name>[2Fe-2S] cluster</name>
        <dbReference type="ChEBI" id="CHEBI:190135"/>
        <note>ligand shared with IscU</note>
    </ligand>
</feature>
<dbReference type="EC" id="2.8.1.7" evidence="4 13"/>
<dbReference type="EMBL" id="UGRO01000002">
    <property type="protein sequence ID" value="SUA17281.1"/>
    <property type="molecule type" value="Genomic_DNA"/>
</dbReference>
<feature type="binding site" evidence="13">
    <location>
        <begin position="75"/>
        <end position="76"/>
    </location>
    <ligand>
        <name>pyridoxal 5'-phosphate</name>
        <dbReference type="ChEBI" id="CHEBI:597326"/>
    </ligand>
</feature>
<dbReference type="InterPro" id="IPR020578">
    <property type="entry name" value="Aminotrans_V_PyrdxlP_BS"/>
</dbReference>
<keyword evidence="5 13" id="KW-0808">Transferase</keyword>
<evidence type="ECO:0000256" key="13">
    <source>
        <dbReference type="HAMAP-Rule" id="MF_00331"/>
    </source>
</evidence>
<keyword evidence="6 13" id="KW-0001">2Fe-2S</keyword>
<accession>A0A378VMA9</accession>
<feature type="modified residue" description="N6-(pyridoxal phosphate)lysine" evidence="13">
    <location>
        <position position="206"/>
    </location>
</feature>
<keyword evidence="7 13" id="KW-0479">Metal-binding</keyword>
<dbReference type="UniPathway" id="UPA00266"/>
<dbReference type="InterPro" id="IPR015424">
    <property type="entry name" value="PyrdxlP-dep_Trfase"/>
</dbReference>
<comment type="subunit">
    <text evidence="13">Homodimer. Forms a heterotetramer with IscU, interacts with other sulfur acceptors.</text>
</comment>
<dbReference type="Pfam" id="PF00266">
    <property type="entry name" value="Aminotran_5"/>
    <property type="match status" value="1"/>
</dbReference>
<dbReference type="InterPro" id="IPR016454">
    <property type="entry name" value="Cysteine_dSase"/>
</dbReference>
<comment type="catalytic activity">
    <reaction evidence="11 13">
        <text>(sulfur carrier)-H + L-cysteine = (sulfur carrier)-SH + L-alanine</text>
        <dbReference type="Rhea" id="RHEA:43892"/>
        <dbReference type="Rhea" id="RHEA-COMP:14737"/>
        <dbReference type="Rhea" id="RHEA-COMP:14739"/>
        <dbReference type="ChEBI" id="CHEBI:29917"/>
        <dbReference type="ChEBI" id="CHEBI:35235"/>
        <dbReference type="ChEBI" id="CHEBI:57972"/>
        <dbReference type="ChEBI" id="CHEBI:64428"/>
        <dbReference type="EC" id="2.8.1.7"/>
    </reaction>
</comment>
<evidence type="ECO:0000256" key="8">
    <source>
        <dbReference type="ARBA" id="ARBA00022898"/>
    </source>
</evidence>
<dbReference type="HAMAP" id="MF_00331">
    <property type="entry name" value="Cys_desulf_IscS"/>
    <property type="match status" value="1"/>
</dbReference>
<gene>
    <name evidence="13 16" type="primary">iscS</name>
    <name evidence="16" type="ORF">NCTC10616_00943</name>
</gene>
<evidence type="ECO:0000256" key="6">
    <source>
        <dbReference type="ARBA" id="ARBA00022714"/>
    </source>
</evidence>
<dbReference type="RefSeq" id="WP_003707720.1">
    <property type="nucleotide sequence ID" value="NZ_CAUJPV010000002.1"/>
</dbReference>
<dbReference type="GO" id="GO:0046872">
    <property type="term" value="F:metal ion binding"/>
    <property type="evidence" value="ECO:0007669"/>
    <property type="project" value="UniProtKB-KW"/>
</dbReference>
<feature type="binding site" evidence="13">
    <location>
        <begin position="203"/>
        <end position="205"/>
    </location>
    <ligand>
        <name>pyridoxal 5'-phosphate</name>
        <dbReference type="ChEBI" id="CHEBI:597326"/>
    </ligand>
</feature>
<dbReference type="NCBIfam" id="NF010611">
    <property type="entry name" value="PRK14012.1"/>
    <property type="match status" value="1"/>
</dbReference>
<dbReference type="GO" id="GO:0030170">
    <property type="term" value="F:pyridoxal phosphate binding"/>
    <property type="evidence" value="ECO:0007669"/>
    <property type="project" value="UniProtKB-UniRule"/>
</dbReference>
<feature type="binding site" evidence="13">
    <location>
        <position position="183"/>
    </location>
    <ligand>
        <name>pyridoxal 5'-phosphate</name>
        <dbReference type="ChEBI" id="CHEBI:597326"/>
    </ligand>
</feature>
<evidence type="ECO:0000256" key="10">
    <source>
        <dbReference type="ARBA" id="ARBA00023014"/>
    </source>
</evidence>
<keyword evidence="9 13" id="KW-0408">Iron</keyword>
<keyword evidence="10 13" id="KW-0411">Iron-sulfur</keyword>
<dbReference type="FunFam" id="3.90.1150.10:FF:000002">
    <property type="entry name" value="Cysteine desulfurase IscS"/>
    <property type="match status" value="1"/>
</dbReference>
<feature type="domain" description="Aminotransferase class V" evidence="15">
    <location>
        <begin position="7"/>
        <end position="367"/>
    </location>
</feature>
<evidence type="ECO:0000256" key="9">
    <source>
        <dbReference type="ARBA" id="ARBA00023004"/>
    </source>
</evidence>
<dbReference type="PANTHER" id="PTHR11601:SF34">
    <property type="entry name" value="CYSTEINE DESULFURASE"/>
    <property type="match status" value="1"/>
</dbReference>
<name>A0A378VMA9_NEILA</name>
<dbReference type="AlphaFoldDB" id="A0A378VMA9"/>
<evidence type="ECO:0000256" key="14">
    <source>
        <dbReference type="RuleBase" id="RU004504"/>
    </source>
</evidence>
<dbReference type="NCBIfam" id="TIGR02006">
    <property type="entry name" value="IscS"/>
    <property type="match status" value="1"/>
</dbReference>
<dbReference type="FunFam" id="3.40.640.10:FF:000003">
    <property type="entry name" value="Cysteine desulfurase IscS"/>
    <property type="match status" value="1"/>
</dbReference>
<keyword evidence="8 13" id="KW-0663">Pyridoxal phosphate</keyword>
<dbReference type="GO" id="GO:0031071">
    <property type="term" value="F:cysteine desulfurase activity"/>
    <property type="evidence" value="ECO:0007669"/>
    <property type="project" value="UniProtKB-UniRule"/>
</dbReference>
<dbReference type="SUPFAM" id="SSF53383">
    <property type="entry name" value="PLP-dependent transferases"/>
    <property type="match status" value="1"/>
</dbReference>
<dbReference type="InterPro" id="IPR015421">
    <property type="entry name" value="PyrdxlP-dep_Trfase_major"/>
</dbReference>
<evidence type="ECO:0000256" key="3">
    <source>
        <dbReference type="ARBA" id="ARBA00006490"/>
    </source>
</evidence>
<dbReference type="InterPro" id="IPR010240">
    <property type="entry name" value="Cys_deSase_IscS"/>
</dbReference>